<dbReference type="Proteomes" id="UP000029981">
    <property type="component" value="Chromosome 6"/>
</dbReference>
<proteinExistence type="predicted"/>
<reference evidence="1 2" key="2">
    <citation type="journal article" date="2009" name="PLoS ONE">
        <title>An integrated genetic and cytogenetic map of the cucumber genome.</title>
        <authorList>
            <person name="Ren Y."/>
            <person name="Zhang Z."/>
            <person name="Liu J."/>
            <person name="Staub J.E."/>
            <person name="Han Y."/>
            <person name="Cheng Z."/>
            <person name="Li X."/>
            <person name="Lu J."/>
            <person name="Miao H."/>
            <person name="Kang H."/>
            <person name="Xie B."/>
            <person name="Gu X."/>
            <person name="Wang X."/>
            <person name="Du Y."/>
            <person name="Jin W."/>
            <person name="Huang S."/>
        </authorList>
    </citation>
    <scope>NUCLEOTIDE SEQUENCE [LARGE SCALE GENOMIC DNA]</scope>
    <source>
        <strain evidence="2">cv. 9930</strain>
    </source>
</reference>
<reference evidence="1 2" key="4">
    <citation type="journal article" date="2011" name="BMC Genomics">
        <title>RNA-Seq improves annotation of protein-coding genes in the cucumber genome.</title>
        <authorList>
            <person name="Li Z."/>
            <person name="Zhang Z."/>
            <person name="Yan P."/>
            <person name="Huang S."/>
            <person name="Fei Z."/>
            <person name="Lin K."/>
        </authorList>
    </citation>
    <scope>NUCLEOTIDE SEQUENCE [LARGE SCALE GENOMIC DNA]</scope>
    <source>
        <strain evidence="2">cv. 9930</strain>
    </source>
</reference>
<reference evidence="1 2" key="3">
    <citation type="journal article" date="2010" name="BMC Genomics">
        <title>Transcriptome sequencing and comparative analysis of cucumber flowers with different sex types.</title>
        <authorList>
            <person name="Guo S."/>
            <person name="Zheng Y."/>
            <person name="Joung J.G."/>
            <person name="Liu S."/>
            <person name="Zhang Z."/>
            <person name="Crasta O.R."/>
            <person name="Sobral B.W."/>
            <person name="Xu Y."/>
            <person name="Huang S."/>
            <person name="Fei Z."/>
        </authorList>
    </citation>
    <scope>NUCLEOTIDE SEQUENCE [LARGE SCALE GENOMIC DNA]</scope>
    <source>
        <strain evidence="2">cv. 9930</strain>
    </source>
</reference>
<keyword evidence="2" id="KW-1185">Reference proteome</keyword>
<gene>
    <name evidence="1" type="ORF">Csa_6G509720</name>
</gene>
<name>A0A0A0KHM1_CUCSA</name>
<accession>A0A0A0KHM1</accession>
<sequence length="67" mass="7284">MEMEGEEWQKEMSSLSEKKTARVSGGWCGERSAFGVSTCPSFAGRHVLVVALTIPANPIQLSPLFTL</sequence>
<dbReference type="AlphaFoldDB" id="A0A0A0KHM1"/>
<reference evidence="1 2" key="1">
    <citation type="journal article" date="2009" name="Nat. Genet.">
        <title>The genome of the cucumber, Cucumis sativus L.</title>
        <authorList>
            <person name="Huang S."/>
            <person name="Li R."/>
            <person name="Zhang Z."/>
            <person name="Li L."/>
            <person name="Gu X."/>
            <person name="Fan W."/>
            <person name="Lucas W.J."/>
            <person name="Wang X."/>
            <person name="Xie B."/>
            <person name="Ni P."/>
            <person name="Ren Y."/>
            <person name="Zhu H."/>
            <person name="Li J."/>
            <person name="Lin K."/>
            <person name="Jin W."/>
            <person name="Fei Z."/>
            <person name="Li G."/>
            <person name="Staub J."/>
            <person name="Kilian A."/>
            <person name="van der Vossen E.A."/>
            <person name="Wu Y."/>
            <person name="Guo J."/>
            <person name="He J."/>
            <person name="Jia Z."/>
            <person name="Ren Y."/>
            <person name="Tian G."/>
            <person name="Lu Y."/>
            <person name="Ruan J."/>
            <person name="Qian W."/>
            <person name="Wang M."/>
            <person name="Huang Q."/>
            <person name="Li B."/>
            <person name="Xuan Z."/>
            <person name="Cao J."/>
            <person name="Asan"/>
            <person name="Wu Z."/>
            <person name="Zhang J."/>
            <person name="Cai Q."/>
            <person name="Bai Y."/>
            <person name="Zhao B."/>
            <person name="Han Y."/>
            <person name="Li Y."/>
            <person name="Li X."/>
            <person name="Wang S."/>
            <person name="Shi Q."/>
            <person name="Liu S."/>
            <person name="Cho W.K."/>
            <person name="Kim J.Y."/>
            <person name="Xu Y."/>
            <person name="Heller-Uszynska K."/>
            <person name="Miao H."/>
            <person name="Cheng Z."/>
            <person name="Zhang S."/>
            <person name="Wu J."/>
            <person name="Yang Y."/>
            <person name="Kang H."/>
            <person name="Li M."/>
            <person name="Liang H."/>
            <person name="Ren X."/>
            <person name="Shi Z."/>
            <person name="Wen M."/>
            <person name="Jian M."/>
            <person name="Yang H."/>
            <person name="Zhang G."/>
            <person name="Yang Z."/>
            <person name="Chen R."/>
            <person name="Liu S."/>
            <person name="Li J."/>
            <person name="Ma L."/>
            <person name="Liu H."/>
            <person name="Zhou Y."/>
            <person name="Zhao J."/>
            <person name="Fang X."/>
            <person name="Li G."/>
            <person name="Fang L."/>
            <person name="Li Y."/>
            <person name="Liu D."/>
            <person name="Zheng H."/>
            <person name="Zhang Y."/>
            <person name="Qin N."/>
            <person name="Li Z."/>
            <person name="Yang G."/>
            <person name="Yang S."/>
            <person name="Bolund L."/>
            <person name="Kristiansen K."/>
            <person name="Zheng H."/>
            <person name="Li S."/>
            <person name="Zhang X."/>
            <person name="Yang H."/>
            <person name="Wang J."/>
            <person name="Sun R."/>
            <person name="Zhang B."/>
            <person name="Jiang S."/>
            <person name="Wang J."/>
            <person name="Du Y."/>
            <person name="Li S."/>
        </authorList>
    </citation>
    <scope>NUCLEOTIDE SEQUENCE [LARGE SCALE GENOMIC DNA]</scope>
    <source>
        <strain evidence="2">cv. 9930</strain>
    </source>
</reference>
<evidence type="ECO:0000313" key="2">
    <source>
        <dbReference type="Proteomes" id="UP000029981"/>
    </source>
</evidence>
<organism evidence="1 2">
    <name type="scientific">Cucumis sativus</name>
    <name type="common">Cucumber</name>
    <dbReference type="NCBI Taxonomy" id="3659"/>
    <lineage>
        <taxon>Eukaryota</taxon>
        <taxon>Viridiplantae</taxon>
        <taxon>Streptophyta</taxon>
        <taxon>Embryophyta</taxon>
        <taxon>Tracheophyta</taxon>
        <taxon>Spermatophyta</taxon>
        <taxon>Magnoliopsida</taxon>
        <taxon>eudicotyledons</taxon>
        <taxon>Gunneridae</taxon>
        <taxon>Pentapetalae</taxon>
        <taxon>rosids</taxon>
        <taxon>fabids</taxon>
        <taxon>Cucurbitales</taxon>
        <taxon>Cucurbitaceae</taxon>
        <taxon>Benincaseae</taxon>
        <taxon>Cucumis</taxon>
    </lineage>
</organism>
<dbReference type="EMBL" id="CM002927">
    <property type="protein sequence ID" value="KGN49003.1"/>
    <property type="molecule type" value="Genomic_DNA"/>
</dbReference>
<dbReference type="Gramene" id="KGN49003">
    <property type="protein sequence ID" value="KGN49003"/>
    <property type="gene ID" value="Csa_6G509720"/>
</dbReference>
<protein>
    <submittedName>
        <fullName evidence="1">Uncharacterized protein</fullName>
    </submittedName>
</protein>
<evidence type="ECO:0000313" key="1">
    <source>
        <dbReference type="EMBL" id="KGN49003.1"/>
    </source>
</evidence>